<evidence type="ECO:0000256" key="1">
    <source>
        <dbReference type="ARBA" id="ARBA00022448"/>
    </source>
</evidence>
<organism evidence="4 5">
    <name type="scientific">Sulfurisphaera ohwakuensis</name>
    <dbReference type="NCBI Taxonomy" id="69656"/>
    <lineage>
        <taxon>Archaea</taxon>
        <taxon>Thermoproteota</taxon>
        <taxon>Thermoprotei</taxon>
        <taxon>Sulfolobales</taxon>
        <taxon>Sulfolobaceae</taxon>
        <taxon>Sulfurisphaera</taxon>
    </lineage>
</organism>
<evidence type="ECO:0000313" key="3">
    <source>
        <dbReference type="EMBL" id="MBB5253062.1"/>
    </source>
</evidence>
<dbReference type="SUPFAM" id="SSF103486">
    <property type="entry name" value="V-type ATP synthase subunit C"/>
    <property type="match status" value="1"/>
</dbReference>
<name>A0A650CEC2_SULOH</name>
<keyword evidence="1" id="KW-0813">Transport</keyword>
<reference evidence="3 6" key="2">
    <citation type="submission" date="2020-08" db="EMBL/GenBank/DDBJ databases">
        <title>Genomic Encyclopedia of Type Strains, Phase IV (KMG-IV): sequencing the most valuable type-strain genomes for metagenomic binning, comparative biology and taxonomic classification.</title>
        <authorList>
            <person name="Goeker M."/>
        </authorList>
    </citation>
    <scope>NUCLEOTIDE SEQUENCE [LARGE SCALE GENOMIC DNA]</scope>
    <source>
        <strain evidence="3 6">DSM 12421</strain>
    </source>
</reference>
<proteinExistence type="predicted"/>
<dbReference type="EMBL" id="JACHFY010000002">
    <property type="protein sequence ID" value="MBB5253062.1"/>
    <property type="molecule type" value="Genomic_DNA"/>
</dbReference>
<accession>A0A650CEC2</accession>
<evidence type="ECO:0008006" key="7">
    <source>
        <dbReference type="Google" id="ProtNLM"/>
    </source>
</evidence>
<evidence type="ECO:0000313" key="6">
    <source>
        <dbReference type="Proteomes" id="UP000582213"/>
    </source>
</evidence>
<gene>
    <name evidence="4" type="ORF">D1869_01565</name>
    <name evidence="3" type="ORF">HNQ62_000795</name>
</gene>
<dbReference type="OrthoDB" id="42558at2157"/>
<dbReference type="Proteomes" id="UP000582213">
    <property type="component" value="Unassembled WGS sequence"/>
</dbReference>
<dbReference type="AlphaFoldDB" id="A0A650CEC2"/>
<dbReference type="RefSeq" id="WP_156013626.1">
    <property type="nucleotide sequence ID" value="NZ_CP045484.1"/>
</dbReference>
<dbReference type="EMBL" id="CP045484">
    <property type="protein sequence ID" value="QGR16015.1"/>
    <property type="molecule type" value="Genomic_DNA"/>
</dbReference>
<keyword evidence="2" id="KW-0406">Ion transport</keyword>
<dbReference type="KEGG" id="soh:D1869_01565"/>
<dbReference type="GeneID" id="42799894"/>
<dbReference type="InterPro" id="IPR044911">
    <property type="entry name" value="V-type_ATPase_csu/dsu_dom_3"/>
</dbReference>
<dbReference type="Proteomes" id="UP000427373">
    <property type="component" value="Chromosome"/>
</dbReference>
<protein>
    <recommendedName>
        <fullName evidence="7">ATPase</fullName>
    </recommendedName>
</protein>
<dbReference type="Gene3D" id="1.10.132.50">
    <property type="entry name" value="ATP synthase (C/AC39) subunit, domain 3"/>
    <property type="match status" value="1"/>
</dbReference>
<evidence type="ECO:0000313" key="5">
    <source>
        <dbReference type="Proteomes" id="UP000427373"/>
    </source>
</evidence>
<sequence length="321" mass="36524">MSSTLAYSTAIARLYKSFIITRGTINELLTSSDWRDAIGVLKDRGYIEEIPSTIENAEKKFRQRAINFLLKIRGYVSNVKTNADIIDLYLYLFSLNELEPLITSVLTGTKISDNFLLIKELADSNPQNLDDILNFSKGIINEGLKFAMARASKKTPSEINSLLEFYFIYKLSKIVSEFRGDWKSKAQDIICTYEDYYASMMAYKLHLVENISCKIDESLLKDLASANNNKEILDILARTSYAKNLTLTNVYDAFATLYRLARVNSRKYSIEAFMGSPFTPSTILAISELIKLDYEDLTMILNGIKLGIIEKIKKMLSFDLI</sequence>
<keyword evidence="5" id="KW-1185">Reference proteome</keyword>
<evidence type="ECO:0000313" key="4">
    <source>
        <dbReference type="EMBL" id="QGR16015.1"/>
    </source>
</evidence>
<dbReference type="InterPro" id="IPR002843">
    <property type="entry name" value="ATPase_V0-cplx_csu/dsu"/>
</dbReference>
<dbReference type="GO" id="GO:0046961">
    <property type="term" value="F:proton-transporting ATPase activity, rotational mechanism"/>
    <property type="evidence" value="ECO:0007669"/>
    <property type="project" value="InterPro"/>
</dbReference>
<reference evidence="4 5" key="1">
    <citation type="submission" date="2019-10" db="EMBL/GenBank/DDBJ databases">
        <title>Genome Sequences from Six Type Strain Members of the Archaeal Family Sulfolobaceae: Acidianus ambivalens, Acidianus infernus, Metallosphaera prunae, Stygiolobus azoricus, Sulfolobus metallicus, and Sulfurisphaera ohwakuensis.</title>
        <authorList>
            <person name="Counts J.A."/>
            <person name="Kelly R.M."/>
        </authorList>
    </citation>
    <scope>NUCLEOTIDE SEQUENCE [LARGE SCALE GENOMIC DNA]</scope>
    <source>
        <strain evidence="4 5">TA-1</strain>
    </source>
</reference>
<dbReference type="Pfam" id="PF01992">
    <property type="entry name" value="vATP-synt_AC39"/>
    <property type="match status" value="1"/>
</dbReference>
<dbReference type="InterPro" id="IPR036079">
    <property type="entry name" value="ATPase_csu/dsu_sf"/>
</dbReference>
<evidence type="ECO:0000256" key="2">
    <source>
        <dbReference type="ARBA" id="ARBA00023065"/>
    </source>
</evidence>